<dbReference type="OrthoDB" id="9815497at2"/>
<dbReference type="Pfam" id="PF02625">
    <property type="entry name" value="XdhC_CoxI"/>
    <property type="match status" value="1"/>
</dbReference>
<dbReference type="AlphaFoldDB" id="A0A5C5QA68"/>
<proteinExistence type="predicted"/>
<dbReference type="Proteomes" id="UP000317901">
    <property type="component" value="Unassembled WGS sequence"/>
</dbReference>
<organism evidence="2 3">
    <name type="scientific">Pseudomonas saxonica</name>
    <dbReference type="NCBI Taxonomy" id="2600598"/>
    <lineage>
        <taxon>Bacteria</taxon>
        <taxon>Pseudomonadati</taxon>
        <taxon>Pseudomonadota</taxon>
        <taxon>Gammaproteobacteria</taxon>
        <taxon>Pseudomonadales</taxon>
        <taxon>Pseudomonadaceae</taxon>
        <taxon>Pseudomonas</taxon>
    </lineage>
</organism>
<feature type="domain" description="XdhC- CoxI" evidence="1">
    <location>
        <begin position="18"/>
        <end position="44"/>
    </location>
</feature>
<protein>
    <submittedName>
        <fullName evidence="2">XdhC family protein</fullName>
    </submittedName>
</protein>
<gene>
    <name evidence="2" type="ORF">FJD37_00055</name>
</gene>
<sequence length="92" mass="10021">MSELCGVLEALDEADSNKDEVVLATVVKAEGSAYRRSGARVVIPRLGPGQASGEPGINERWEDERRAVRQKLECMSIIAAHSIPAHRLSRPL</sequence>
<comment type="caution">
    <text evidence="2">The sequence shown here is derived from an EMBL/GenBank/DDBJ whole genome shotgun (WGS) entry which is preliminary data.</text>
</comment>
<evidence type="ECO:0000313" key="2">
    <source>
        <dbReference type="EMBL" id="TWS00661.1"/>
    </source>
</evidence>
<dbReference type="InterPro" id="IPR003777">
    <property type="entry name" value="XdhC_CoxI"/>
</dbReference>
<evidence type="ECO:0000259" key="1">
    <source>
        <dbReference type="Pfam" id="PF02625"/>
    </source>
</evidence>
<dbReference type="EMBL" id="VFIP01000001">
    <property type="protein sequence ID" value="TWS00661.1"/>
    <property type="molecule type" value="Genomic_DNA"/>
</dbReference>
<reference evidence="2 3" key="1">
    <citation type="submission" date="2019-06" db="EMBL/GenBank/DDBJ databases">
        <title>Pseudomonas bimorpha sp. nov. isolated from bovine raw milk and skim milk concentrate.</title>
        <authorList>
            <person name="Hofmann K."/>
            <person name="Huptas C."/>
            <person name="Doll E."/>
            <person name="Scherer S."/>
            <person name="Wenning M."/>
        </authorList>
    </citation>
    <scope>NUCLEOTIDE SEQUENCE [LARGE SCALE GENOMIC DNA]</scope>
    <source>
        <strain evidence="2 3">DSM 108990</strain>
    </source>
</reference>
<accession>A0A5C5QA68</accession>
<name>A0A5C5QA68_9PSED</name>
<evidence type="ECO:0000313" key="3">
    <source>
        <dbReference type="Proteomes" id="UP000317901"/>
    </source>
</evidence>
<dbReference type="RefSeq" id="WP_146424423.1">
    <property type="nucleotide sequence ID" value="NZ_VFIP01000001.1"/>
</dbReference>